<comment type="caution">
    <text evidence="5">The sequence shown here is derived from an EMBL/GenBank/DDBJ whole genome shotgun (WGS) entry which is preliminary data.</text>
</comment>
<dbReference type="PROSITE" id="PS50005">
    <property type="entry name" value="TPR"/>
    <property type="match status" value="4"/>
</dbReference>
<dbReference type="Pfam" id="PF13181">
    <property type="entry name" value="TPR_8"/>
    <property type="match status" value="3"/>
</dbReference>
<feature type="repeat" description="TPR" evidence="3">
    <location>
        <begin position="209"/>
        <end position="242"/>
    </location>
</feature>
<dbReference type="EMBL" id="JRNS01000215">
    <property type="protein sequence ID" value="KGF51494.1"/>
    <property type="molecule type" value="Genomic_DNA"/>
</dbReference>
<keyword evidence="4" id="KW-0732">Signal</keyword>
<reference evidence="5 6" key="1">
    <citation type="submission" date="2014-07" db="EMBL/GenBank/DDBJ databases">
        <authorList>
            <person name="McCorrison J."/>
            <person name="Sanka R."/>
            <person name="Torralba M."/>
            <person name="Gillis M."/>
            <person name="Haft D.H."/>
            <person name="Methe B."/>
            <person name="Sutton G."/>
            <person name="Nelson K.E."/>
        </authorList>
    </citation>
    <scope>NUCLEOTIDE SEQUENCE [LARGE SCALE GENOMIC DNA]</scope>
    <source>
        <strain evidence="5 6">DNF00666</strain>
    </source>
</reference>
<evidence type="ECO:0000256" key="4">
    <source>
        <dbReference type="SAM" id="SignalP"/>
    </source>
</evidence>
<dbReference type="RefSeq" id="WP_036863019.1">
    <property type="nucleotide sequence ID" value="NZ_JRNS01000215.1"/>
</dbReference>
<dbReference type="Pfam" id="PF13432">
    <property type="entry name" value="TPR_16"/>
    <property type="match status" value="1"/>
</dbReference>
<dbReference type="Gene3D" id="1.25.40.10">
    <property type="entry name" value="Tetratricopeptide repeat domain"/>
    <property type="match status" value="4"/>
</dbReference>
<evidence type="ECO:0000313" key="6">
    <source>
        <dbReference type="Proteomes" id="UP000029578"/>
    </source>
</evidence>
<accession>A0A096D1V4</accession>
<feature type="repeat" description="TPR" evidence="3">
    <location>
        <begin position="107"/>
        <end position="140"/>
    </location>
</feature>
<name>A0A096D1V4_9BACT</name>
<evidence type="ECO:0000256" key="2">
    <source>
        <dbReference type="ARBA" id="ARBA00022803"/>
    </source>
</evidence>
<keyword evidence="2 3" id="KW-0802">TPR repeat</keyword>
<feature type="repeat" description="TPR" evidence="3">
    <location>
        <begin position="530"/>
        <end position="563"/>
    </location>
</feature>
<proteinExistence type="predicted"/>
<dbReference type="SMART" id="SM00028">
    <property type="entry name" value="TPR"/>
    <property type="match status" value="9"/>
</dbReference>
<dbReference type="AlphaFoldDB" id="A0A096D1V4"/>
<evidence type="ECO:0000256" key="3">
    <source>
        <dbReference type="PROSITE-ProRule" id="PRU00339"/>
    </source>
</evidence>
<organism evidence="5 6">
    <name type="scientific">Prevotella melaninogenica DNF00666</name>
    <dbReference type="NCBI Taxonomy" id="1401073"/>
    <lineage>
        <taxon>Bacteria</taxon>
        <taxon>Pseudomonadati</taxon>
        <taxon>Bacteroidota</taxon>
        <taxon>Bacteroidia</taxon>
        <taxon>Bacteroidales</taxon>
        <taxon>Prevotellaceae</taxon>
        <taxon>Prevotella</taxon>
    </lineage>
</organism>
<feature type="signal peptide" evidence="4">
    <location>
        <begin position="1"/>
        <end position="30"/>
    </location>
</feature>
<evidence type="ECO:0000313" key="5">
    <source>
        <dbReference type="EMBL" id="KGF51494.1"/>
    </source>
</evidence>
<protein>
    <submittedName>
        <fullName evidence="5">Uncharacterized protein</fullName>
    </submittedName>
</protein>
<keyword evidence="1" id="KW-0677">Repeat</keyword>
<dbReference type="InterPro" id="IPR019734">
    <property type="entry name" value="TPR_rpt"/>
</dbReference>
<dbReference type="SUPFAM" id="SSF48452">
    <property type="entry name" value="TPR-like"/>
    <property type="match status" value="2"/>
</dbReference>
<gene>
    <name evidence="5" type="ORF">HMPREF0661_03425</name>
</gene>
<feature type="repeat" description="TPR" evidence="3">
    <location>
        <begin position="73"/>
        <end position="106"/>
    </location>
</feature>
<dbReference type="PANTHER" id="PTHR44943:SF8">
    <property type="entry name" value="TPR REPEAT-CONTAINING PROTEIN MJ0263"/>
    <property type="match status" value="1"/>
</dbReference>
<dbReference type="InterPro" id="IPR051685">
    <property type="entry name" value="Ycf3/AcsC/BcsC/TPR_MFPF"/>
</dbReference>
<feature type="chain" id="PRO_5001917281" evidence="4">
    <location>
        <begin position="31"/>
        <end position="578"/>
    </location>
</feature>
<dbReference type="PANTHER" id="PTHR44943">
    <property type="entry name" value="CELLULOSE SYNTHASE OPERON PROTEIN C"/>
    <property type="match status" value="1"/>
</dbReference>
<dbReference type="Proteomes" id="UP000029578">
    <property type="component" value="Unassembled WGS sequence"/>
</dbReference>
<dbReference type="InterPro" id="IPR011990">
    <property type="entry name" value="TPR-like_helical_dom_sf"/>
</dbReference>
<evidence type="ECO:0000256" key="1">
    <source>
        <dbReference type="ARBA" id="ARBA00022737"/>
    </source>
</evidence>
<dbReference type="Pfam" id="PF13429">
    <property type="entry name" value="TPR_15"/>
    <property type="match status" value="1"/>
</dbReference>
<sequence length="578" mass="66623">MFNNVILKVTKMRRTLLALALLGGSLAIHADGEDSLQSYNYFFLEAIRQQEMGNLTAAFDLLCHARDLNPQAPEVYYQLAAFYVDMKKDAVAREYFEKAASLDPENSAYQEKLGKLYVSQKDYPNAIKAFERLYESNKTRSDVLQILYQLYGSQNEYKMMIKCLERLETLEGTSEQIALSKMQIYEQMGEKRKEYDELKSLVDSHPLDLNYRVMFGNWLLQNGKKKEALQKYRDVLKEDPDNSLAKLSMMDYYNNIGDKATVKTILQELLQSPKTEKEAKLELLRQVITSSQKDNTPDSTEVMRLFSVALAVPQEDADIYMLKAAYMTLRKQPKAAVNRVYEQALEVEPDNSRARIALIQNIWDTQDYDKVIAICRPALEYNPDEMAFYYFQGMAQFHKHDGDAALETFRKGVGQIKPDSDPGIVSDFYGIMGDILHEKGLNKEAFQAYDSCLQWKADNVAALNNYAYYLSEANENLTKAEQMSYKTIKAEPNNSTYLDTYAWILFQQKRYEEAKIYIEQAIRNDSTLSNVVKEHAGDIYAQTGDIEKALEFWRKALEGNKENATLRKKIELKKYIAE</sequence>